<reference evidence="3 4" key="1">
    <citation type="submission" date="2016-02" db="EMBL/GenBank/DDBJ databases">
        <title>Genome analysis of coral dinoflagellate symbionts highlights evolutionary adaptations to a symbiotic lifestyle.</title>
        <authorList>
            <person name="Aranda M."/>
            <person name="Li Y."/>
            <person name="Liew Y.J."/>
            <person name="Baumgarten S."/>
            <person name="Simakov O."/>
            <person name="Wilson M."/>
            <person name="Piel J."/>
            <person name="Ashoor H."/>
            <person name="Bougouffa S."/>
            <person name="Bajic V.B."/>
            <person name="Ryu T."/>
            <person name="Ravasi T."/>
            <person name="Bayer T."/>
            <person name="Micklem G."/>
            <person name="Kim H."/>
            <person name="Bhak J."/>
            <person name="Lajeunesse T.C."/>
            <person name="Voolstra C.R."/>
        </authorList>
    </citation>
    <scope>NUCLEOTIDE SEQUENCE [LARGE SCALE GENOMIC DNA]</scope>
    <source>
        <strain evidence="3 4">CCMP2467</strain>
    </source>
</reference>
<proteinExistence type="predicted"/>
<dbReference type="EMBL" id="LSRX01000537">
    <property type="protein sequence ID" value="OLP94565.1"/>
    <property type="molecule type" value="Genomic_DNA"/>
</dbReference>
<dbReference type="AlphaFoldDB" id="A0A1Q9DHB9"/>
<keyword evidence="1" id="KW-0479">Metal-binding</keyword>
<dbReference type="InterPro" id="IPR000571">
    <property type="entry name" value="Znf_CCCH"/>
</dbReference>
<dbReference type="GO" id="GO:0008270">
    <property type="term" value="F:zinc ion binding"/>
    <property type="evidence" value="ECO:0007669"/>
    <property type="project" value="UniProtKB-KW"/>
</dbReference>
<gene>
    <name evidence="3" type="ORF">AK812_SmicGene23398</name>
</gene>
<name>A0A1Q9DHB9_SYMMI</name>
<sequence>MAAPLCLRRFPHLGRQFRRGPTKGRLLSAGMAKAFTRPMGPRESKKVIPKRMMAAASELRISYCKTFIHADVLGEDQKQARLPQSASSPDLGHFADLAEDVHKQDLNEAKPIRAGPGLGGLGDTAPLTAKNQGSRGHPFLCRRPCVHILCSGSCFNGDACSYCHFPHEARSKLDSRQRVMSEAMPKAQLLFVVRELLEKQAEAIAGNAQWEILNVLKEEMDDAEHSATDASNSEEVDFPRAVLRKFRKSLSKMNFAGLVSFTSRRCTDQRKMRLLQILESLRAGSDMDLPF</sequence>
<dbReference type="PROSITE" id="PS50103">
    <property type="entry name" value="ZF_C3H1"/>
    <property type="match status" value="1"/>
</dbReference>
<evidence type="ECO:0000313" key="4">
    <source>
        <dbReference type="Proteomes" id="UP000186817"/>
    </source>
</evidence>
<comment type="caution">
    <text evidence="3">The sequence shown here is derived from an EMBL/GenBank/DDBJ whole genome shotgun (WGS) entry which is preliminary data.</text>
</comment>
<keyword evidence="1" id="KW-0863">Zinc-finger</keyword>
<keyword evidence="1" id="KW-0862">Zinc</keyword>
<protein>
    <recommendedName>
        <fullName evidence="2">C3H1-type domain-containing protein</fullName>
    </recommendedName>
</protein>
<dbReference type="OrthoDB" id="447574at2759"/>
<accession>A0A1Q9DHB9</accession>
<feature type="zinc finger region" description="C3H1-type" evidence="1">
    <location>
        <begin position="139"/>
        <end position="167"/>
    </location>
</feature>
<organism evidence="3 4">
    <name type="scientific">Symbiodinium microadriaticum</name>
    <name type="common">Dinoflagellate</name>
    <name type="synonym">Zooxanthella microadriatica</name>
    <dbReference type="NCBI Taxonomy" id="2951"/>
    <lineage>
        <taxon>Eukaryota</taxon>
        <taxon>Sar</taxon>
        <taxon>Alveolata</taxon>
        <taxon>Dinophyceae</taxon>
        <taxon>Suessiales</taxon>
        <taxon>Symbiodiniaceae</taxon>
        <taxon>Symbiodinium</taxon>
    </lineage>
</organism>
<feature type="domain" description="C3H1-type" evidence="2">
    <location>
        <begin position="139"/>
        <end position="167"/>
    </location>
</feature>
<evidence type="ECO:0000313" key="3">
    <source>
        <dbReference type="EMBL" id="OLP94565.1"/>
    </source>
</evidence>
<evidence type="ECO:0000256" key="1">
    <source>
        <dbReference type="PROSITE-ProRule" id="PRU00723"/>
    </source>
</evidence>
<dbReference type="Proteomes" id="UP000186817">
    <property type="component" value="Unassembled WGS sequence"/>
</dbReference>
<evidence type="ECO:0000259" key="2">
    <source>
        <dbReference type="PROSITE" id="PS50103"/>
    </source>
</evidence>
<keyword evidence="4" id="KW-1185">Reference proteome</keyword>